<dbReference type="EMBL" id="JTHE03000023">
    <property type="protein sequence ID" value="MCM1981899.1"/>
    <property type="molecule type" value="Genomic_DNA"/>
</dbReference>
<dbReference type="Proteomes" id="UP000031561">
    <property type="component" value="Unassembled WGS sequence"/>
</dbReference>
<protein>
    <submittedName>
        <fullName evidence="2">Uncharacterized protein</fullName>
    </submittedName>
</protein>
<organism evidence="2 3">
    <name type="scientific">Lyngbya confervoides BDU141951</name>
    <dbReference type="NCBI Taxonomy" id="1574623"/>
    <lineage>
        <taxon>Bacteria</taxon>
        <taxon>Bacillati</taxon>
        <taxon>Cyanobacteriota</taxon>
        <taxon>Cyanophyceae</taxon>
        <taxon>Oscillatoriophycideae</taxon>
        <taxon>Oscillatoriales</taxon>
        <taxon>Microcoleaceae</taxon>
        <taxon>Lyngbya</taxon>
    </lineage>
</organism>
<dbReference type="RefSeq" id="WP_166280067.1">
    <property type="nucleotide sequence ID" value="NZ_JTHE03000023.1"/>
</dbReference>
<dbReference type="AlphaFoldDB" id="A0ABD4T039"/>
<evidence type="ECO:0000313" key="3">
    <source>
        <dbReference type="Proteomes" id="UP000031561"/>
    </source>
</evidence>
<accession>A0ABD4T039</accession>
<feature type="region of interest" description="Disordered" evidence="1">
    <location>
        <begin position="1"/>
        <end position="28"/>
    </location>
</feature>
<comment type="caution">
    <text evidence="2">The sequence shown here is derived from an EMBL/GenBank/DDBJ whole genome shotgun (WGS) entry which is preliminary data.</text>
</comment>
<gene>
    <name evidence="2" type="ORF">QQ91_0003510</name>
</gene>
<proteinExistence type="predicted"/>
<sequence length="78" mass="8669">MRGGLAADPESCTGQEHDGNDSRTHKDPQDIVTALTRLEYLSTLVIKGGEMTVISHCNVPQTDIKQLWPWEASLQLTY</sequence>
<feature type="compositionally biased region" description="Basic and acidic residues" evidence="1">
    <location>
        <begin position="15"/>
        <end position="28"/>
    </location>
</feature>
<evidence type="ECO:0000313" key="2">
    <source>
        <dbReference type="EMBL" id="MCM1981899.1"/>
    </source>
</evidence>
<keyword evidence="3" id="KW-1185">Reference proteome</keyword>
<evidence type="ECO:0000256" key="1">
    <source>
        <dbReference type="SAM" id="MobiDB-lite"/>
    </source>
</evidence>
<name>A0ABD4T039_9CYAN</name>
<reference evidence="2 3" key="1">
    <citation type="journal article" date="2015" name="Genome Announc.">
        <title>Draft Genome Sequence of Filamentous Marine Cyanobacterium Lyngbya confervoides Strain BDU141951.</title>
        <authorList>
            <person name="Chandrababunaidu M.M."/>
            <person name="Sen D."/>
            <person name="Tripathy S."/>
        </authorList>
    </citation>
    <scope>NUCLEOTIDE SEQUENCE [LARGE SCALE GENOMIC DNA]</scope>
    <source>
        <strain evidence="2 3">BDU141951</strain>
    </source>
</reference>